<dbReference type="SMR" id="V7CNX5"/>
<accession>V7CNX5</accession>
<dbReference type="AlphaFoldDB" id="V7CNX5"/>
<protein>
    <submittedName>
        <fullName evidence="1">Uncharacterized protein</fullName>
    </submittedName>
</protein>
<sequence>MSSSFLSLLALKQNNLVQECMLVKFEKYVGSFQGFREQYFLEIVMNGLKEDVGVELKLYEPHTLLEPMNKARRIEETTWTVNNRRQVQEGRSNGSFQTYHVQDL</sequence>
<organism evidence="1 2">
    <name type="scientific">Phaseolus vulgaris</name>
    <name type="common">Kidney bean</name>
    <name type="synonym">French bean</name>
    <dbReference type="NCBI Taxonomy" id="3885"/>
    <lineage>
        <taxon>Eukaryota</taxon>
        <taxon>Viridiplantae</taxon>
        <taxon>Streptophyta</taxon>
        <taxon>Embryophyta</taxon>
        <taxon>Tracheophyta</taxon>
        <taxon>Spermatophyta</taxon>
        <taxon>Magnoliopsida</taxon>
        <taxon>eudicotyledons</taxon>
        <taxon>Gunneridae</taxon>
        <taxon>Pentapetalae</taxon>
        <taxon>rosids</taxon>
        <taxon>fabids</taxon>
        <taxon>Fabales</taxon>
        <taxon>Fabaceae</taxon>
        <taxon>Papilionoideae</taxon>
        <taxon>50 kb inversion clade</taxon>
        <taxon>NPAAA clade</taxon>
        <taxon>indigoferoid/millettioid clade</taxon>
        <taxon>Phaseoleae</taxon>
        <taxon>Phaseolus</taxon>
    </lineage>
</organism>
<dbReference type="Proteomes" id="UP000000226">
    <property type="component" value="Chromosome 2"/>
</dbReference>
<evidence type="ECO:0000313" key="2">
    <source>
        <dbReference type="Proteomes" id="UP000000226"/>
    </source>
</evidence>
<reference evidence="2" key="1">
    <citation type="journal article" date="2014" name="Nat. Genet.">
        <title>A reference genome for common bean and genome-wide analysis of dual domestications.</title>
        <authorList>
            <person name="Schmutz J."/>
            <person name="McClean P.E."/>
            <person name="Mamidi S."/>
            <person name="Wu G.A."/>
            <person name="Cannon S.B."/>
            <person name="Grimwood J."/>
            <person name="Jenkins J."/>
            <person name="Shu S."/>
            <person name="Song Q."/>
            <person name="Chavarro C."/>
            <person name="Torres-Torres M."/>
            <person name="Geffroy V."/>
            <person name="Moghaddam S.M."/>
            <person name="Gao D."/>
            <person name="Abernathy B."/>
            <person name="Barry K."/>
            <person name="Blair M."/>
            <person name="Brick M.A."/>
            <person name="Chovatia M."/>
            <person name="Gepts P."/>
            <person name="Goodstein D.M."/>
            <person name="Gonzales M."/>
            <person name="Hellsten U."/>
            <person name="Hyten D.L."/>
            <person name="Jia G."/>
            <person name="Kelly J.D."/>
            <person name="Kudrna D."/>
            <person name="Lee R."/>
            <person name="Richard M.M."/>
            <person name="Miklas P.N."/>
            <person name="Osorno J.M."/>
            <person name="Rodrigues J."/>
            <person name="Thareau V."/>
            <person name="Urrea C.A."/>
            <person name="Wang M."/>
            <person name="Yu Y."/>
            <person name="Zhang M."/>
            <person name="Wing R.A."/>
            <person name="Cregan P.B."/>
            <person name="Rokhsar D.S."/>
            <person name="Jackson S.A."/>
        </authorList>
    </citation>
    <scope>NUCLEOTIDE SEQUENCE [LARGE SCALE GENOMIC DNA]</scope>
    <source>
        <strain evidence="2">cv. G19833</strain>
    </source>
</reference>
<proteinExistence type="predicted"/>
<dbReference type="OMA" id="RIEETTW"/>
<evidence type="ECO:0000313" key="1">
    <source>
        <dbReference type="EMBL" id="ESW31829.1"/>
    </source>
</evidence>
<dbReference type="Gramene" id="ESW31829">
    <property type="protein sequence ID" value="ESW31829"/>
    <property type="gene ID" value="PHAVU_002G271600g"/>
</dbReference>
<gene>
    <name evidence="1" type="ORF">PHAVU_002G271600g</name>
</gene>
<dbReference type="EMBL" id="CM002289">
    <property type="protein sequence ID" value="ESW31829.1"/>
    <property type="molecule type" value="Genomic_DNA"/>
</dbReference>
<keyword evidence="2" id="KW-1185">Reference proteome</keyword>
<dbReference type="OrthoDB" id="1434596at2759"/>
<name>V7CNX5_PHAVU</name>